<dbReference type="Proteomes" id="UP000821866">
    <property type="component" value="Chromosome 9"/>
</dbReference>
<organism evidence="2 3">
    <name type="scientific">Rhipicephalus microplus</name>
    <name type="common">Cattle tick</name>
    <name type="synonym">Boophilus microplus</name>
    <dbReference type="NCBI Taxonomy" id="6941"/>
    <lineage>
        <taxon>Eukaryota</taxon>
        <taxon>Metazoa</taxon>
        <taxon>Ecdysozoa</taxon>
        <taxon>Arthropoda</taxon>
        <taxon>Chelicerata</taxon>
        <taxon>Arachnida</taxon>
        <taxon>Acari</taxon>
        <taxon>Parasitiformes</taxon>
        <taxon>Ixodida</taxon>
        <taxon>Ixodoidea</taxon>
        <taxon>Ixodidae</taxon>
        <taxon>Rhipicephalinae</taxon>
        <taxon>Rhipicephalus</taxon>
        <taxon>Boophilus</taxon>
    </lineage>
</organism>
<evidence type="ECO:0000313" key="2">
    <source>
        <dbReference type="EMBL" id="KAH8008980.1"/>
    </source>
</evidence>
<reference evidence="2" key="2">
    <citation type="submission" date="2021-09" db="EMBL/GenBank/DDBJ databases">
        <authorList>
            <person name="Jia N."/>
            <person name="Wang J."/>
            <person name="Shi W."/>
            <person name="Du L."/>
            <person name="Sun Y."/>
            <person name="Zhan W."/>
            <person name="Jiang J."/>
            <person name="Wang Q."/>
            <person name="Zhang B."/>
            <person name="Ji P."/>
            <person name="Sakyi L.B."/>
            <person name="Cui X."/>
            <person name="Yuan T."/>
            <person name="Jiang B."/>
            <person name="Yang W."/>
            <person name="Lam T.T.-Y."/>
            <person name="Chang Q."/>
            <person name="Ding S."/>
            <person name="Wang X."/>
            <person name="Zhu J."/>
            <person name="Ruan X."/>
            <person name="Zhao L."/>
            <person name="Wei J."/>
            <person name="Que T."/>
            <person name="Du C."/>
            <person name="Cheng J."/>
            <person name="Dai P."/>
            <person name="Han X."/>
            <person name="Huang E."/>
            <person name="Gao Y."/>
            <person name="Liu J."/>
            <person name="Shao H."/>
            <person name="Ye R."/>
            <person name="Li L."/>
            <person name="Wei W."/>
            <person name="Wang X."/>
            <person name="Wang C."/>
            <person name="Huo Q."/>
            <person name="Li W."/>
            <person name="Guo W."/>
            <person name="Chen H."/>
            <person name="Chen S."/>
            <person name="Zhou L."/>
            <person name="Zhou L."/>
            <person name="Ni X."/>
            <person name="Tian J."/>
            <person name="Zhou Y."/>
            <person name="Sheng Y."/>
            <person name="Liu T."/>
            <person name="Pan Y."/>
            <person name="Xia L."/>
            <person name="Li J."/>
            <person name="Zhao F."/>
            <person name="Cao W."/>
        </authorList>
    </citation>
    <scope>NUCLEOTIDE SEQUENCE</scope>
    <source>
        <strain evidence="2">Rmic-2018</strain>
        <tissue evidence="2">Larvae</tissue>
    </source>
</reference>
<evidence type="ECO:0000313" key="3">
    <source>
        <dbReference type="Proteomes" id="UP000821866"/>
    </source>
</evidence>
<dbReference type="AlphaFoldDB" id="A0A9J6D4H0"/>
<name>A0A9J6D4H0_RHIMP</name>
<sequence>MEVVVTGTPITDEELNDGSWSHTALAMQRQYRRPDPERSSDAADNVTTDNQPSKQTPCRARPPPAPKRRPMPRLPPEDYKIVLRPQGSLHLADLGPTRLSEALCATAGFDSPEVLHTDQMRIHPTNNTITVSTPDVNRAMAYLKITQVKIADQSCAMAAYVPAPDNSVRGIIFNAHSFESDDQIFNELRARNPTIDIVSARRRGKTIHFVLTIAGHTIPKHVHYLAFTLLIFPLRERVEAGYNC</sequence>
<keyword evidence="3" id="KW-1185">Reference proteome</keyword>
<reference evidence="2" key="1">
    <citation type="journal article" date="2020" name="Cell">
        <title>Large-Scale Comparative Analyses of Tick Genomes Elucidate Their Genetic Diversity and Vector Capacities.</title>
        <authorList>
            <consortium name="Tick Genome and Microbiome Consortium (TIGMIC)"/>
            <person name="Jia N."/>
            <person name="Wang J."/>
            <person name="Shi W."/>
            <person name="Du L."/>
            <person name="Sun Y."/>
            <person name="Zhan W."/>
            <person name="Jiang J.F."/>
            <person name="Wang Q."/>
            <person name="Zhang B."/>
            <person name="Ji P."/>
            <person name="Bell-Sakyi L."/>
            <person name="Cui X.M."/>
            <person name="Yuan T.T."/>
            <person name="Jiang B.G."/>
            <person name="Yang W.F."/>
            <person name="Lam T.T."/>
            <person name="Chang Q.C."/>
            <person name="Ding S.J."/>
            <person name="Wang X.J."/>
            <person name="Zhu J.G."/>
            <person name="Ruan X.D."/>
            <person name="Zhao L."/>
            <person name="Wei J.T."/>
            <person name="Ye R.Z."/>
            <person name="Que T.C."/>
            <person name="Du C.H."/>
            <person name="Zhou Y.H."/>
            <person name="Cheng J.X."/>
            <person name="Dai P.F."/>
            <person name="Guo W.B."/>
            <person name="Han X.H."/>
            <person name="Huang E.J."/>
            <person name="Li L.F."/>
            <person name="Wei W."/>
            <person name="Gao Y.C."/>
            <person name="Liu J.Z."/>
            <person name="Shao H.Z."/>
            <person name="Wang X."/>
            <person name="Wang C.C."/>
            <person name="Yang T.C."/>
            <person name="Huo Q.B."/>
            <person name="Li W."/>
            <person name="Chen H.Y."/>
            <person name="Chen S.E."/>
            <person name="Zhou L.G."/>
            <person name="Ni X.B."/>
            <person name="Tian J.H."/>
            <person name="Sheng Y."/>
            <person name="Liu T."/>
            <person name="Pan Y.S."/>
            <person name="Xia L.Y."/>
            <person name="Li J."/>
            <person name="Zhao F."/>
            <person name="Cao W.C."/>
        </authorList>
    </citation>
    <scope>NUCLEOTIDE SEQUENCE</scope>
    <source>
        <strain evidence="2">Rmic-2018</strain>
    </source>
</reference>
<accession>A0A9J6D4H0</accession>
<feature type="compositionally biased region" description="Basic and acidic residues" evidence="1">
    <location>
        <begin position="32"/>
        <end position="41"/>
    </location>
</feature>
<gene>
    <name evidence="2" type="ORF">HPB51_008551</name>
</gene>
<dbReference type="EMBL" id="JABSTU010000011">
    <property type="protein sequence ID" value="KAH8008980.1"/>
    <property type="molecule type" value="Genomic_DNA"/>
</dbReference>
<feature type="compositionally biased region" description="Polar residues" evidence="1">
    <location>
        <begin position="45"/>
        <end position="56"/>
    </location>
</feature>
<protein>
    <submittedName>
        <fullName evidence="2">Uncharacterized protein</fullName>
    </submittedName>
</protein>
<comment type="caution">
    <text evidence="2">The sequence shown here is derived from an EMBL/GenBank/DDBJ whole genome shotgun (WGS) entry which is preliminary data.</text>
</comment>
<feature type="region of interest" description="Disordered" evidence="1">
    <location>
        <begin position="1"/>
        <end position="75"/>
    </location>
</feature>
<proteinExistence type="predicted"/>
<evidence type="ECO:0000256" key="1">
    <source>
        <dbReference type="SAM" id="MobiDB-lite"/>
    </source>
</evidence>